<dbReference type="NCBIfam" id="TIGR02073">
    <property type="entry name" value="PBP_1c"/>
    <property type="match status" value="1"/>
</dbReference>
<dbReference type="InterPro" id="IPR001264">
    <property type="entry name" value="Glyco_trans_51"/>
</dbReference>
<dbReference type="InterPro" id="IPR001460">
    <property type="entry name" value="PCN-bd_Tpept"/>
</dbReference>
<evidence type="ECO:0000256" key="12">
    <source>
        <dbReference type="SAM" id="Phobius"/>
    </source>
</evidence>
<protein>
    <recommendedName>
        <fullName evidence="10">peptidoglycan glycosyltransferase</fullName>
        <ecNumber evidence="10">2.4.99.28</ecNumber>
    </recommendedName>
</protein>
<keyword evidence="12" id="KW-1133">Transmembrane helix</keyword>
<keyword evidence="9" id="KW-0511">Multifunctional enzyme</keyword>
<accession>A0ABT3JVC3</accession>
<dbReference type="InterPro" id="IPR050396">
    <property type="entry name" value="Glycosyltr_51/Transpeptidase"/>
</dbReference>
<dbReference type="Gene3D" id="3.40.710.10">
    <property type="entry name" value="DD-peptidase/beta-lactamase superfamily"/>
    <property type="match status" value="1"/>
</dbReference>
<reference evidence="16 17" key="1">
    <citation type="submission" date="2022-10" db="EMBL/GenBank/DDBJ databases">
        <title>Xanthomonas sp. H13-6.</title>
        <authorList>
            <person name="Liu X."/>
            <person name="Deng Z."/>
            <person name="Jiang Y."/>
            <person name="Yu T."/>
            <person name="Ai J."/>
        </authorList>
    </citation>
    <scope>NUCLEOTIDE SEQUENCE [LARGE SCALE GENOMIC DNA]</scope>
    <source>
        <strain evidence="16 17">H13-6</strain>
    </source>
</reference>
<dbReference type="Pfam" id="PF06832">
    <property type="entry name" value="BiPBP_C"/>
    <property type="match status" value="1"/>
</dbReference>
<keyword evidence="12" id="KW-0812">Transmembrane</keyword>
<evidence type="ECO:0000256" key="4">
    <source>
        <dbReference type="ARBA" id="ARBA00022645"/>
    </source>
</evidence>
<evidence type="ECO:0000256" key="1">
    <source>
        <dbReference type="ARBA" id="ARBA00004752"/>
    </source>
</evidence>
<dbReference type="Pfam" id="PF00905">
    <property type="entry name" value="Transpeptidase"/>
    <property type="match status" value="1"/>
</dbReference>
<evidence type="ECO:0000256" key="3">
    <source>
        <dbReference type="ARBA" id="ARBA00007739"/>
    </source>
</evidence>
<feature type="transmembrane region" description="Helical" evidence="12">
    <location>
        <begin position="24"/>
        <end position="43"/>
    </location>
</feature>
<evidence type="ECO:0000256" key="5">
    <source>
        <dbReference type="ARBA" id="ARBA00022670"/>
    </source>
</evidence>
<dbReference type="InterPro" id="IPR036950">
    <property type="entry name" value="PBP_transglycosylase"/>
</dbReference>
<comment type="similarity">
    <text evidence="2">In the C-terminal section; belongs to the transpeptidase family.</text>
</comment>
<feature type="domain" description="Penicillin-binding protein transpeptidase" evidence="13">
    <location>
        <begin position="316"/>
        <end position="535"/>
    </location>
</feature>
<dbReference type="InterPro" id="IPR023346">
    <property type="entry name" value="Lysozyme-like_dom_sf"/>
</dbReference>
<evidence type="ECO:0000313" key="17">
    <source>
        <dbReference type="Proteomes" id="UP001209922"/>
    </source>
</evidence>
<evidence type="ECO:0000313" key="16">
    <source>
        <dbReference type="EMBL" id="MCW4472431.1"/>
    </source>
</evidence>
<evidence type="ECO:0000256" key="8">
    <source>
        <dbReference type="ARBA" id="ARBA00022801"/>
    </source>
</evidence>
<evidence type="ECO:0000259" key="14">
    <source>
        <dbReference type="Pfam" id="PF00912"/>
    </source>
</evidence>
<dbReference type="PANTHER" id="PTHR32282">
    <property type="entry name" value="BINDING PROTEIN TRANSPEPTIDASE, PUTATIVE-RELATED"/>
    <property type="match status" value="1"/>
</dbReference>
<gene>
    <name evidence="16" type="primary">pbpC</name>
    <name evidence="16" type="ORF">OK345_07935</name>
</gene>
<keyword evidence="5" id="KW-0645">Protease</keyword>
<dbReference type="InterPro" id="IPR011815">
    <property type="entry name" value="PBP_1c"/>
</dbReference>
<proteinExistence type="inferred from homology"/>
<comment type="similarity">
    <text evidence="3">In the N-terminal section; belongs to the glycosyltransferase 51 family.</text>
</comment>
<sequence>MDEARDPTAKDKEEAARPRRRWRWLRWSIAALLSLLLVLDLAFPPPLPASRDTSTLVVARDGTPLRAFADAQGVWRYPATPESVSPLYLQALLNYEDRWFWRHPGVNPWALLRAGRQWVSERRIVSGGSTLTMQVARILDPHTRTPWGKFKQLLRAVQLEVHLDKRQILQLYLERAPYGGTIEGVEAASWAYLGKPAAQLSQAEAALLAVLPQSPSRLRPDRHPEAAQRARDKVLERMVELGVWSPEEVADARIEPVVARSLQAPLHAALLAQRLRQQQPRAARIESTLDIGLQRTLEERVSAYFSQLPERTSAALLVVDNATLEARAYVGSVAFGDKARLGHVDMVQAWRSPGSTLKPFLYAMALDDGLIHSESLLVDAPQSFGGYRPGNFDAAFNGPVGAATALRLSLNVPSVDLLDRVGPSRFAARLGNAGIGLRFPHGSQPNLALILGGTGAKLEELVGAFAALNRDGIAGHVRYTPDDALIERRLVSPGAAWIVREILESNPRPGYGSGTFDVGSRPRVAWKTGTSYGYRDAWAIGSTRRHTVGVWVGRPDGTPLPGQYGAVTALPLMFEVIDSLPRAQGDNAPRAMPASVQEQDICWPLGTAAAETPPALCQRRFPAYVLDGAVPPTFAERDARLWQPGLVRVQVDAASGLRVSPGCEGRRVLKEVEIARWPARVSPWLPAAQRQASRLPPLAPGCPGDGRDSGGALHIEGLNDRAVLARAPGSRHGVRLQVRALGSDEPVDWLLDGRWIARTQGARPFLRDYDEPGEHTLTALAGDGAWTQVRFRVLRPVREETR</sequence>
<dbReference type="PANTHER" id="PTHR32282:SF15">
    <property type="entry name" value="PENICILLIN-BINDING PROTEIN 1C"/>
    <property type="match status" value="1"/>
</dbReference>
<dbReference type="EMBL" id="JAPCHY010000005">
    <property type="protein sequence ID" value="MCW4472431.1"/>
    <property type="molecule type" value="Genomic_DNA"/>
</dbReference>
<feature type="domain" description="Penicillin-binding C-terminal" evidence="15">
    <location>
        <begin position="706"/>
        <end position="791"/>
    </location>
</feature>
<dbReference type="Pfam" id="PF00912">
    <property type="entry name" value="Transgly"/>
    <property type="match status" value="1"/>
</dbReference>
<dbReference type="EC" id="2.4.99.28" evidence="10"/>
<comment type="catalytic activity">
    <reaction evidence="11">
        <text>[GlcNAc-(1-&gt;4)-Mur2Ac(oyl-L-Ala-gamma-D-Glu-L-Lys-D-Ala-D-Ala)](n)-di-trans,octa-cis-undecaprenyl diphosphate + beta-D-GlcNAc-(1-&gt;4)-Mur2Ac(oyl-L-Ala-gamma-D-Glu-L-Lys-D-Ala-D-Ala)-di-trans,octa-cis-undecaprenyl diphosphate = [GlcNAc-(1-&gt;4)-Mur2Ac(oyl-L-Ala-gamma-D-Glu-L-Lys-D-Ala-D-Ala)](n+1)-di-trans,octa-cis-undecaprenyl diphosphate + di-trans,octa-cis-undecaprenyl diphosphate + H(+)</text>
        <dbReference type="Rhea" id="RHEA:23708"/>
        <dbReference type="Rhea" id="RHEA-COMP:9602"/>
        <dbReference type="Rhea" id="RHEA-COMP:9603"/>
        <dbReference type="ChEBI" id="CHEBI:15378"/>
        <dbReference type="ChEBI" id="CHEBI:58405"/>
        <dbReference type="ChEBI" id="CHEBI:60033"/>
        <dbReference type="ChEBI" id="CHEBI:78435"/>
        <dbReference type="EC" id="2.4.99.28"/>
    </reaction>
</comment>
<keyword evidence="7" id="KW-0808">Transferase</keyword>
<evidence type="ECO:0000256" key="9">
    <source>
        <dbReference type="ARBA" id="ARBA00023268"/>
    </source>
</evidence>
<evidence type="ECO:0000259" key="15">
    <source>
        <dbReference type="Pfam" id="PF06832"/>
    </source>
</evidence>
<feature type="domain" description="Glycosyl transferase family 51" evidence="14">
    <location>
        <begin position="66"/>
        <end position="238"/>
    </location>
</feature>
<name>A0ABT3JVC3_9XANT</name>
<keyword evidence="4" id="KW-0121">Carboxypeptidase</keyword>
<keyword evidence="12" id="KW-0472">Membrane</keyword>
<evidence type="ECO:0000256" key="6">
    <source>
        <dbReference type="ARBA" id="ARBA00022676"/>
    </source>
</evidence>
<dbReference type="Gene3D" id="1.10.3810.10">
    <property type="entry name" value="Biosynthetic peptidoglycan transglycosylase-like"/>
    <property type="match status" value="1"/>
</dbReference>
<evidence type="ECO:0000256" key="10">
    <source>
        <dbReference type="ARBA" id="ARBA00044770"/>
    </source>
</evidence>
<dbReference type="Proteomes" id="UP001209922">
    <property type="component" value="Unassembled WGS sequence"/>
</dbReference>
<dbReference type="InterPro" id="IPR012338">
    <property type="entry name" value="Beta-lactam/transpept-like"/>
</dbReference>
<evidence type="ECO:0000256" key="7">
    <source>
        <dbReference type="ARBA" id="ARBA00022679"/>
    </source>
</evidence>
<dbReference type="SUPFAM" id="SSF56601">
    <property type="entry name" value="beta-lactamase/transpeptidase-like"/>
    <property type="match status" value="1"/>
</dbReference>
<organism evidence="16 17">
    <name type="scientific">Xanthomonas chitinilytica</name>
    <dbReference type="NCBI Taxonomy" id="2989819"/>
    <lineage>
        <taxon>Bacteria</taxon>
        <taxon>Pseudomonadati</taxon>
        <taxon>Pseudomonadota</taxon>
        <taxon>Gammaproteobacteria</taxon>
        <taxon>Lysobacterales</taxon>
        <taxon>Lysobacteraceae</taxon>
        <taxon>Xanthomonas</taxon>
    </lineage>
</organism>
<evidence type="ECO:0000256" key="11">
    <source>
        <dbReference type="ARBA" id="ARBA00049902"/>
    </source>
</evidence>
<keyword evidence="17" id="KW-1185">Reference proteome</keyword>
<evidence type="ECO:0000259" key="13">
    <source>
        <dbReference type="Pfam" id="PF00905"/>
    </source>
</evidence>
<keyword evidence="6" id="KW-0328">Glycosyltransferase</keyword>
<dbReference type="InterPro" id="IPR009647">
    <property type="entry name" value="PBP_C"/>
</dbReference>
<dbReference type="RefSeq" id="WP_265127389.1">
    <property type="nucleotide sequence ID" value="NZ_JAPCHY010000005.1"/>
</dbReference>
<keyword evidence="8" id="KW-0378">Hydrolase</keyword>
<comment type="caution">
    <text evidence="16">The sequence shown here is derived from an EMBL/GenBank/DDBJ whole genome shotgun (WGS) entry which is preliminary data.</text>
</comment>
<evidence type="ECO:0000256" key="2">
    <source>
        <dbReference type="ARBA" id="ARBA00007090"/>
    </source>
</evidence>
<dbReference type="SUPFAM" id="SSF53955">
    <property type="entry name" value="Lysozyme-like"/>
    <property type="match status" value="1"/>
</dbReference>
<comment type="pathway">
    <text evidence="1">Cell wall biogenesis; peptidoglycan biosynthesis.</text>
</comment>